<dbReference type="PANTHER" id="PTHR33383">
    <property type="entry name" value="MEMBRANE PROTEIN INSERTION EFFICIENCY FACTOR-RELATED"/>
    <property type="match status" value="1"/>
</dbReference>
<protein>
    <recommendedName>
        <fullName evidence="1">Putative membrane protein insertion efficiency factor</fullName>
    </recommendedName>
</protein>
<gene>
    <name evidence="2" type="ORF">A3I41_02310</name>
</gene>
<dbReference type="SMART" id="SM01234">
    <property type="entry name" value="Haemolytic"/>
    <property type="match status" value="1"/>
</dbReference>
<reference evidence="2 3" key="1">
    <citation type="journal article" date="2016" name="Nat. Commun.">
        <title>Thousands of microbial genomes shed light on interconnected biogeochemical processes in an aquifer system.</title>
        <authorList>
            <person name="Anantharaman K."/>
            <person name="Brown C.T."/>
            <person name="Hug L.A."/>
            <person name="Sharon I."/>
            <person name="Castelle C.J."/>
            <person name="Probst A.J."/>
            <person name="Thomas B.C."/>
            <person name="Singh A."/>
            <person name="Wilkins M.J."/>
            <person name="Karaoz U."/>
            <person name="Brodie E.L."/>
            <person name="Williams K.H."/>
            <person name="Hubbard S.S."/>
            <person name="Banfield J.F."/>
        </authorList>
    </citation>
    <scope>NUCLEOTIDE SEQUENCE [LARGE SCALE GENOMIC DNA]</scope>
</reference>
<evidence type="ECO:0000313" key="3">
    <source>
        <dbReference type="Proteomes" id="UP000176593"/>
    </source>
</evidence>
<accession>A0A1F7V8G2</accession>
<comment type="subcellular location">
    <subcellularLocation>
        <location evidence="1">Cell membrane</location>
        <topology evidence="1">Peripheral membrane protein</topology>
        <orientation evidence="1">Cytoplasmic side</orientation>
    </subcellularLocation>
</comment>
<dbReference type="EMBL" id="MGEQ01000010">
    <property type="protein sequence ID" value="OGL86368.1"/>
    <property type="molecule type" value="Genomic_DNA"/>
</dbReference>
<dbReference type="AlphaFoldDB" id="A0A1F7V8G2"/>
<dbReference type="GO" id="GO:0005886">
    <property type="term" value="C:plasma membrane"/>
    <property type="evidence" value="ECO:0007669"/>
    <property type="project" value="UniProtKB-SubCell"/>
</dbReference>
<dbReference type="Pfam" id="PF01809">
    <property type="entry name" value="YidD"/>
    <property type="match status" value="1"/>
</dbReference>
<dbReference type="Proteomes" id="UP000176593">
    <property type="component" value="Unassembled WGS sequence"/>
</dbReference>
<evidence type="ECO:0000256" key="1">
    <source>
        <dbReference type="HAMAP-Rule" id="MF_00386"/>
    </source>
</evidence>
<keyword evidence="1" id="KW-0472">Membrane</keyword>
<comment type="similarity">
    <text evidence="1">Belongs to the UPF0161 family.</text>
</comment>
<dbReference type="NCBIfam" id="TIGR00278">
    <property type="entry name" value="membrane protein insertion efficiency factor YidD"/>
    <property type="match status" value="1"/>
</dbReference>
<comment type="caution">
    <text evidence="2">The sequence shown here is derived from an EMBL/GenBank/DDBJ whole genome shotgun (WGS) entry which is preliminary data.</text>
</comment>
<comment type="function">
    <text evidence="1">Could be involved in insertion of integral membrane proteins into the membrane.</text>
</comment>
<evidence type="ECO:0000313" key="2">
    <source>
        <dbReference type="EMBL" id="OGL86368.1"/>
    </source>
</evidence>
<dbReference type="InterPro" id="IPR002696">
    <property type="entry name" value="Membr_insert_effic_factor_YidD"/>
</dbReference>
<proteinExistence type="inferred from homology"/>
<dbReference type="HAMAP" id="MF_00386">
    <property type="entry name" value="UPF0161_YidD"/>
    <property type="match status" value="1"/>
</dbReference>
<dbReference type="PANTHER" id="PTHR33383:SF1">
    <property type="entry name" value="MEMBRANE PROTEIN INSERTION EFFICIENCY FACTOR-RELATED"/>
    <property type="match status" value="1"/>
</dbReference>
<keyword evidence="1" id="KW-1003">Cell membrane</keyword>
<sequence>MKLRFWIVPSLAVLLLIRVYQKTLSFDHGYMKFFYPDGYCRFYPTCSEYGYRAIEKHGLIKGGWLTVRRILRCNPFNKGGIDEVPK</sequence>
<name>A0A1F7V8G2_9BACT</name>
<organism evidence="2 3">
    <name type="scientific">Candidatus Uhrbacteria bacterium RIFCSPLOWO2_02_FULL_48_18</name>
    <dbReference type="NCBI Taxonomy" id="1802408"/>
    <lineage>
        <taxon>Bacteria</taxon>
        <taxon>Candidatus Uhriibacteriota</taxon>
    </lineage>
</organism>